<dbReference type="RefSeq" id="XP_070880848.1">
    <property type="nucleotide sequence ID" value="XM_071027287.1"/>
</dbReference>
<keyword evidence="3" id="KW-1185">Reference proteome</keyword>
<protein>
    <submittedName>
        <fullName evidence="2">Uncharacterized protein</fullName>
    </submittedName>
</protein>
<dbReference type="Proteomes" id="UP001610432">
    <property type="component" value="Unassembled WGS sequence"/>
</dbReference>
<gene>
    <name evidence="2" type="ORF">BJX67DRAFT_318651</name>
</gene>
<keyword evidence="1" id="KW-0472">Membrane</keyword>
<dbReference type="GeneID" id="98142359"/>
<comment type="caution">
    <text evidence="2">The sequence shown here is derived from an EMBL/GenBank/DDBJ whole genome shotgun (WGS) entry which is preliminary data.</text>
</comment>
<organism evidence="2 3">
    <name type="scientific">Aspergillus lucknowensis</name>
    <dbReference type="NCBI Taxonomy" id="176173"/>
    <lineage>
        <taxon>Eukaryota</taxon>
        <taxon>Fungi</taxon>
        <taxon>Dikarya</taxon>
        <taxon>Ascomycota</taxon>
        <taxon>Pezizomycotina</taxon>
        <taxon>Eurotiomycetes</taxon>
        <taxon>Eurotiomycetidae</taxon>
        <taxon>Eurotiales</taxon>
        <taxon>Aspergillaceae</taxon>
        <taxon>Aspergillus</taxon>
        <taxon>Aspergillus subgen. Nidulantes</taxon>
    </lineage>
</organism>
<evidence type="ECO:0000313" key="2">
    <source>
        <dbReference type="EMBL" id="KAL2860954.1"/>
    </source>
</evidence>
<evidence type="ECO:0000256" key="1">
    <source>
        <dbReference type="SAM" id="Phobius"/>
    </source>
</evidence>
<reference evidence="2 3" key="1">
    <citation type="submission" date="2024-07" db="EMBL/GenBank/DDBJ databases">
        <title>Section-level genome sequencing and comparative genomics of Aspergillus sections Usti and Cavernicolus.</title>
        <authorList>
            <consortium name="Lawrence Berkeley National Laboratory"/>
            <person name="Nybo J.L."/>
            <person name="Vesth T.C."/>
            <person name="Theobald S."/>
            <person name="Frisvad J.C."/>
            <person name="Larsen T.O."/>
            <person name="Kjaerboelling I."/>
            <person name="Rothschild-Mancinelli K."/>
            <person name="Lyhne E.K."/>
            <person name="Kogle M.E."/>
            <person name="Barry K."/>
            <person name="Clum A."/>
            <person name="Na H."/>
            <person name="Ledsgaard L."/>
            <person name="Lin J."/>
            <person name="Lipzen A."/>
            <person name="Kuo A."/>
            <person name="Riley R."/>
            <person name="Mondo S."/>
            <person name="Labutti K."/>
            <person name="Haridas S."/>
            <person name="Pangalinan J."/>
            <person name="Salamov A.A."/>
            <person name="Simmons B.A."/>
            <person name="Magnuson J.K."/>
            <person name="Chen J."/>
            <person name="Drula E."/>
            <person name="Henrissat B."/>
            <person name="Wiebenga A."/>
            <person name="Lubbers R.J."/>
            <person name="Gomes A.C."/>
            <person name="Macurrencykelacurrency M.R."/>
            <person name="Stajich J."/>
            <person name="Grigoriev I.V."/>
            <person name="Mortensen U.H."/>
            <person name="De Vries R.P."/>
            <person name="Baker S.E."/>
            <person name="Andersen M.R."/>
        </authorList>
    </citation>
    <scope>NUCLEOTIDE SEQUENCE [LARGE SCALE GENOMIC DNA]</scope>
    <source>
        <strain evidence="2 3">CBS 449.75</strain>
    </source>
</reference>
<dbReference type="EMBL" id="JBFXLQ010000079">
    <property type="protein sequence ID" value="KAL2860954.1"/>
    <property type="molecule type" value="Genomic_DNA"/>
</dbReference>
<proteinExistence type="predicted"/>
<accession>A0ABR4L9X0</accession>
<evidence type="ECO:0000313" key="3">
    <source>
        <dbReference type="Proteomes" id="UP001610432"/>
    </source>
</evidence>
<name>A0ABR4L9X0_9EURO</name>
<keyword evidence="1" id="KW-0812">Transmembrane</keyword>
<sequence>MVHGKQNARGSLLFRSFFFLPLVFLSHCVIDLFKSHLSTSPPSFYSSTVIDDSWPLNDNKRRCWAFIGRVYCLVGIVTFMHGVFPFSHSFNLHVLAVV</sequence>
<keyword evidence="1" id="KW-1133">Transmembrane helix</keyword>
<feature type="transmembrane region" description="Helical" evidence="1">
    <location>
        <begin position="64"/>
        <end position="84"/>
    </location>
</feature>